<dbReference type="PANTHER" id="PTHR33048">
    <property type="entry name" value="PTH11-LIKE INTEGRAL MEMBRANE PROTEIN (AFU_ORTHOLOGUE AFUA_5G11245)"/>
    <property type="match status" value="1"/>
</dbReference>
<dbReference type="GO" id="GO:0016020">
    <property type="term" value="C:membrane"/>
    <property type="evidence" value="ECO:0007669"/>
    <property type="project" value="UniProtKB-SubCell"/>
</dbReference>
<dbReference type="Pfam" id="PF20684">
    <property type="entry name" value="Fung_rhodopsin"/>
    <property type="match status" value="1"/>
</dbReference>
<name>A0A1F5L1J1_PENAI</name>
<dbReference type="AlphaFoldDB" id="A0A1F5L1J1"/>
<comment type="subcellular location">
    <subcellularLocation>
        <location evidence="1">Membrane</location>
        <topology evidence="1">Multi-pass membrane protein</topology>
    </subcellularLocation>
</comment>
<protein>
    <recommendedName>
        <fullName evidence="8">Rhodopsin domain-containing protein</fullName>
    </recommendedName>
</protein>
<evidence type="ECO:0000259" key="8">
    <source>
        <dbReference type="Pfam" id="PF20684"/>
    </source>
</evidence>
<dbReference type="OrthoDB" id="10059875at2759"/>
<evidence type="ECO:0000256" key="1">
    <source>
        <dbReference type="ARBA" id="ARBA00004141"/>
    </source>
</evidence>
<evidence type="ECO:0000256" key="3">
    <source>
        <dbReference type="ARBA" id="ARBA00022989"/>
    </source>
</evidence>
<feature type="domain" description="Rhodopsin" evidence="8">
    <location>
        <begin position="66"/>
        <end position="250"/>
    </location>
</feature>
<dbReference type="GeneID" id="34582339"/>
<dbReference type="InterPro" id="IPR052337">
    <property type="entry name" value="SAT4-like"/>
</dbReference>
<dbReference type="EMBL" id="LXJU01000068">
    <property type="protein sequence ID" value="OGE47074.1"/>
    <property type="molecule type" value="Genomic_DNA"/>
</dbReference>
<evidence type="ECO:0000256" key="2">
    <source>
        <dbReference type="ARBA" id="ARBA00022692"/>
    </source>
</evidence>
<reference evidence="9 10" key="1">
    <citation type="journal article" date="2016" name="Sci. Rep.">
        <title>Penicillium arizonense, a new, genome sequenced fungal species, reveals a high chemical diversity in secreted metabolites.</title>
        <authorList>
            <person name="Grijseels S."/>
            <person name="Nielsen J.C."/>
            <person name="Randelovic M."/>
            <person name="Nielsen J."/>
            <person name="Nielsen K.F."/>
            <person name="Workman M."/>
            <person name="Frisvad J.C."/>
        </authorList>
    </citation>
    <scope>NUCLEOTIDE SEQUENCE [LARGE SCALE GENOMIC DNA]</scope>
    <source>
        <strain evidence="9 10">CBS 141311</strain>
    </source>
</reference>
<evidence type="ECO:0000313" key="10">
    <source>
        <dbReference type="Proteomes" id="UP000177622"/>
    </source>
</evidence>
<feature type="transmembrane region" description="Helical" evidence="7">
    <location>
        <begin position="155"/>
        <end position="174"/>
    </location>
</feature>
<comment type="caution">
    <text evidence="9">The sequence shown here is derived from an EMBL/GenBank/DDBJ whole genome shotgun (WGS) entry which is preliminary data.</text>
</comment>
<evidence type="ECO:0000256" key="6">
    <source>
        <dbReference type="SAM" id="MobiDB-lite"/>
    </source>
</evidence>
<feature type="transmembrane region" description="Helical" evidence="7">
    <location>
        <begin position="186"/>
        <end position="205"/>
    </location>
</feature>
<evidence type="ECO:0000256" key="5">
    <source>
        <dbReference type="ARBA" id="ARBA00038359"/>
    </source>
</evidence>
<proteinExistence type="inferred from homology"/>
<dbReference type="InterPro" id="IPR049326">
    <property type="entry name" value="Rhodopsin_dom_fungi"/>
</dbReference>
<accession>A0A1F5L1J1</accession>
<dbReference type="PANTHER" id="PTHR33048:SF108">
    <property type="entry name" value="INTEGRAL MEMBRANE PROTEIN"/>
    <property type="match status" value="1"/>
</dbReference>
<keyword evidence="3 7" id="KW-1133">Transmembrane helix</keyword>
<sequence length="523" mass="58519">MTVDAPQSSLNTINFVTQCLCIPIITIFVALRFAVRIYFNQFILVEDGTFLPTRMGKLCLWLIAALQLFWCYIATVVYCPMILFVKYALLSILIRIFSPYKSRILFIYVLLGCLTVYYMIAEIVKIRMCDPIPAYWTLDAGASCLDQRAALIADSVISVVTDAIILVLPLPLTWSLQMSRNKKMRVVGILSAGGLATAFSIYRLILVLRDGSSMNMTVVFTCVILSGRNAEGGMGLICACLPTLNILISRLRKAGYGYGSNQYYPQDSSVQLSKIRGKDCKRDSMNRSRSPKHQFVPGSDQSHLISCADPVGMAPSSDGYIHMTTDVSQTVEIIDGPEKECPTVVTPTGMDPEVVFEKAKAIVGRYPEAQIELEGADRGDISAADHEMPVILQNVVTKLGWPKPKLTPDIAISCLRYWRYRRIPGFWYGPDGDNVSAANEYVEIEQVLHLVRTYVLASAQYLQEKTLRDVRNDNKELVGMLAFVEGIHVDMSGKRIKLNNVLAFEITSKENKIFFRKPEIPRI</sequence>
<keyword evidence="2 7" id="KW-0812">Transmembrane</keyword>
<organism evidence="9 10">
    <name type="scientific">Penicillium arizonense</name>
    <dbReference type="NCBI Taxonomy" id="1835702"/>
    <lineage>
        <taxon>Eukaryota</taxon>
        <taxon>Fungi</taxon>
        <taxon>Dikarya</taxon>
        <taxon>Ascomycota</taxon>
        <taxon>Pezizomycotina</taxon>
        <taxon>Eurotiomycetes</taxon>
        <taxon>Eurotiomycetidae</taxon>
        <taxon>Eurotiales</taxon>
        <taxon>Aspergillaceae</taxon>
        <taxon>Penicillium</taxon>
    </lineage>
</organism>
<evidence type="ECO:0000256" key="7">
    <source>
        <dbReference type="SAM" id="Phobius"/>
    </source>
</evidence>
<evidence type="ECO:0000256" key="4">
    <source>
        <dbReference type="ARBA" id="ARBA00023136"/>
    </source>
</evidence>
<feature type="transmembrane region" description="Helical" evidence="7">
    <location>
        <begin position="15"/>
        <end position="35"/>
    </location>
</feature>
<dbReference type="Gene3D" id="3.40.630.10">
    <property type="entry name" value="Zn peptidases"/>
    <property type="match status" value="1"/>
</dbReference>
<keyword evidence="4 7" id="KW-0472">Membrane</keyword>
<feature type="region of interest" description="Disordered" evidence="6">
    <location>
        <begin position="281"/>
        <end position="301"/>
    </location>
</feature>
<keyword evidence="10" id="KW-1185">Reference proteome</keyword>
<comment type="similarity">
    <text evidence="5">Belongs to the SAT4 family.</text>
</comment>
<dbReference type="RefSeq" id="XP_022482540.1">
    <property type="nucleotide sequence ID" value="XM_022637605.1"/>
</dbReference>
<feature type="transmembrane region" description="Helical" evidence="7">
    <location>
        <begin position="104"/>
        <end position="121"/>
    </location>
</feature>
<dbReference type="Proteomes" id="UP000177622">
    <property type="component" value="Unassembled WGS sequence"/>
</dbReference>
<dbReference type="STRING" id="1835702.A0A1F5L1J1"/>
<evidence type="ECO:0000313" key="9">
    <source>
        <dbReference type="EMBL" id="OGE47074.1"/>
    </source>
</evidence>
<gene>
    <name evidence="9" type="ORF">PENARI_c068G00988</name>
</gene>
<feature type="transmembrane region" description="Helical" evidence="7">
    <location>
        <begin position="55"/>
        <end position="75"/>
    </location>
</feature>